<keyword evidence="1" id="KW-0732">Signal</keyword>
<evidence type="ECO:0000256" key="1">
    <source>
        <dbReference type="SAM" id="SignalP"/>
    </source>
</evidence>
<feature type="chain" id="PRO_5045381820" evidence="1">
    <location>
        <begin position="36"/>
        <end position="278"/>
    </location>
</feature>
<dbReference type="Proteomes" id="UP000610594">
    <property type="component" value="Unassembled WGS sequence"/>
</dbReference>
<organism evidence="3 4">
    <name type="scientific">Massilia genomosp. 1</name>
    <dbReference type="NCBI Taxonomy" id="2609280"/>
    <lineage>
        <taxon>Bacteria</taxon>
        <taxon>Pseudomonadati</taxon>
        <taxon>Pseudomonadota</taxon>
        <taxon>Betaproteobacteria</taxon>
        <taxon>Burkholderiales</taxon>
        <taxon>Oxalobacteraceae</taxon>
        <taxon>Telluria group</taxon>
        <taxon>Massilia</taxon>
    </lineage>
</organism>
<evidence type="ECO:0000313" key="3">
    <source>
        <dbReference type="EMBL" id="NHZ64513.1"/>
    </source>
</evidence>
<dbReference type="EMBL" id="WHJF01000055">
    <property type="protein sequence ID" value="NHZ64513.1"/>
    <property type="molecule type" value="Genomic_DNA"/>
</dbReference>
<evidence type="ECO:0000259" key="2">
    <source>
        <dbReference type="Pfam" id="PF07589"/>
    </source>
</evidence>
<sequence length="278" mass="28976">MSPTLRKGINVFNCPALTRALCALAVLGCATNASADTRSVSVTSTITGFGWRLIDLNPNDGIAPELTVISKYVSSVSIYDRDGYPLPYDIKDERQGYGSTAVHGLYGEASSDLSATDSRLSASLASDASAYAYAAASSDVTLRFSLTPHTGVLFNAAAAVDPAASNTATTELAAQATLRGWLDTGATFYSEFDDSFILRTDIDDPADLGSSAYHLSGLLYSGAEAATARVDFNNYARATLDGPTAPVPEPESYAMLLVGLGLVGARAAACRAVSQRDA</sequence>
<feature type="signal peptide" evidence="1">
    <location>
        <begin position="1"/>
        <end position="35"/>
    </location>
</feature>
<dbReference type="InterPro" id="IPR013424">
    <property type="entry name" value="Ice-binding_C"/>
</dbReference>
<reference evidence="3 4" key="1">
    <citation type="submission" date="2019-10" db="EMBL/GenBank/DDBJ databases">
        <title>Taxonomy of Antarctic Massilia spp.: description of Massilia rubra sp. nov., Massilia aquatica sp. nov., Massilia mucilaginosa sp. nov., Massilia frigida sp. nov. isolated from streams, lakes and regoliths.</title>
        <authorList>
            <person name="Holochova P."/>
            <person name="Sedlacek I."/>
            <person name="Kralova S."/>
            <person name="Maslanova I."/>
            <person name="Busse H.-J."/>
            <person name="Stankova E."/>
            <person name="Vrbovska V."/>
            <person name="Kovarovic V."/>
            <person name="Bartak M."/>
            <person name="Svec P."/>
            <person name="Pantucek R."/>
        </authorList>
    </citation>
    <scope>NUCLEOTIDE SEQUENCE [LARGE SCALE GENOMIC DNA]</scope>
    <source>
        <strain evidence="3 4">CCM 8694</strain>
    </source>
</reference>
<name>A0ABX0MVL5_9BURK</name>
<proteinExistence type="predicted"/>
<evidence type="ECO:0000313" key="4">
    <source>
        <dbReference type="Proteomes" id="UP000610594"/>
    </source>
</evidence>
<comment type="caution">
    <text evidence="3">The sequence shown here is derived from an EMBL/GenBank/DDBJ whole genome shotgun (WGS) entry which is preliminary data.</text>
</comment>
<protein>
    <submittedName>
        <fullName evidence="3">PEP-CTERM sorting domain-containing protein</fullName>
    </submittedName>
</protein>
<accession>A0ABX0MVL5</accession>
<feature type="domain" description="Ice-binding protein C-terminal" evidence="2">
    <location>
        <begin position="246"/>
        <end position="271"/>
    </location>
</feature>
<dbReference type="Pfam" id="PF07589">
    <property type="entry name" value="PEP-CTERM"/>
    <property type="match status" value="1"/>
</dbReference>
<keyword evidence="4" id="KW-1185">Reference proteome</keyword>
<gene>
    <name evidence="3" type="ORF">F1735_19780</name>
</gene>